<keyword evidence="3" id="KW-1185">Reference proteome</keyword>
<protein>
    <submittedName>
        <fullName evidence="2">Uncharacterized protein</fullName>
    </submittedName>
</protein>
<feature type="non-terminal residue" evidence="2">
    <location>
        <position position="463"/>
    </location>
</feature>
<dbReference type="OrthoDB" id="504170at2759"/>
<reference evidence="2" key="1">
    <citation type="submission" date="2019-08" db="EMBL/GenBank/DDBJ databases">
        <title>The genome of the North American firefly Photinus pyralis.</title>
        <authorList>
            <consortium name="Photinus pyralis genome working group"/>
            <person name="Fallon T.R."/>
            <person name="Sander Lower S.E."/>
            <person name="Weng J.-K."/>
        </authorList>
    </citation>
    <scope>NUCLEOTIDE SEQUENCE</scope>
    <source>
        <strain evidence="2">TRF0915ILg1</strain>
        <tissue evidence="2">Whole body</tissue>
    </source>
</reference>
<comment type="caution">
    <text evidence="2">The sequence shown here is derived from an EMBL/GenBank/DDBJ whole genome shotgun (WGS) entry which is preliminary data.</text>
</comment>
<dbReference type="Proteomes" id="UP000801492">
    <property type="component" value="Unassembled WGS sequence"/>
</dbReference>
<feature type="compositionally biased region" description="Polar residues" evidence="1">
    <location>
        <begin position="1"/>
        <end position="10"/>
    </location>
</feature>
<feature type="region of interest" description="Disordered" evidence="1">
    <location>
        <begin position="403"/>
        <end position="463"/>
    </location>
</feature>
<organism evidence="2 3">
    <name type="scientific">Ignelater luminosus</name>
    <name type="common">Cucubano</name>
    <name type="synonym">Pyrophorus luminosus</name>
    <dbReference type="NCBI Taxonomy" id="2038154"/>
    <lineage>
        <taxon>Eukaryota</taxon>
        <taxon>Metazoa</taxon>
        <taxon>Ecdysozoa</taxon>
        <taxon>Arthropoda</taxon>
        <taxon>Hexapoda</taxon>
        <taxon>Insecta</taxon>
        <taxon>Pterygota</taxon>
        <taxon>Neoptera</taxon>
        <taxon>Endopterygota</taxon>
        <taxon>Coleoptera</taxon>
        <taxon>Polyphaga</taxon>
        <taxon>Elateriformia</taxon>
        <taxon>Elateroidea</taxon>
        <taxon>Elateridae</taxon>
        <taxon>Agrypninae</taxon>
        <taxon>Pyrophorini</taxon>
        <taxon>Ignelater</taxon>
    </lineage>
</organism>
<dbReference type="EMBL" id="VTPC01003669">
    <property type="protein sequence ID" value="KAF2898177.1"/>
    <property type="molecule type" value="Genomic_DNA"/>
</dbReference>
<feature type="region of interest" description="Disordered" evidence="1">
    <location>
        <begin position="1"/>
        <end position="36"/>
    </location>
</feature>
<dbReference type="AlphaFoldDB" id="A0A8K0D8C8"/>
<feature type="compositionally biased region" description="Basic residues" evidence="1">
    <location>
        <begin position="443"/>
        <end position="456"/>
    </location>
</feature>
<feature type="compositionally biased region" description="Polar residues" evidence="1">
    <location>
        <begin position="87"/>
        <end position="120"/>
    </location>
</feature>
<evidence type="ECO:0000313" key="3">
    <source>
        <dbReference type="Proteomes" id="UP000801492"/>
    </source>
</evidence>
<evidence type="ECO:0000256" key="1">
    <source>
        <dbReference type="SAM" id="MobiDB-lite"/>
    </source>
</evidence>
<feature type="compositionally biased region" description="Low complexity" evidence="1">
    <location>
        <begin position="15"/>
        <end position="28"/>
    </location>
</feature>
<accession>A0A8K0D8C8</accession>
<gene>
    <name evidence="2" type="ORF">ILUMI_07997</name>
</gene>
<feature type="region of interest" description="Disordered" evidence="1">
    <location>
        <begin position="86"/>
        <end position="190"/>
    </location>
</feature>
<evidence type="ECO:0000313" key="2">
    <source>
        <dbReference type="EMBL" id="KAF2898177.1"/>
    </source>
</evidence>
<sequence>MSEETTQAVPKTSDPDTISISSIHSTSSAHNHDIGLQRLKAERDKITYAGKYMDRYKDEFSRKPIPPPRKEFQLSARYRDIHGNILNPINQNGHSATNNNFSFSSLPKSPIMGQTNSTPKSPMMGYSNAKEDSEVPPPPYSPLTSHPNSPKSPTDHLPFKQVPDIPFPKPNIPKSPIMNHTDDSLESPKSARNVKLKEILSSPVSECRKVIINSPLSGSPIMSNKTNNATHELNKAENMSQLTSFKLVTDAKIMFKQNKSHEGSPKIDKKHKKKDGDLNIYAIQPVQTSPSLKPSIEINLKFPPPPGEPPSNMETLNSLQQVQNYISLCEAEAIRRKNLQKFDEMLKQKNTNNAKKPPVIENKMKDKSQDIDVKQFEHINEPLKSYNEVEDLLRPGLSDMQAENVESFERGNKIRSSTTGVQRSERLKVLSRASSDAQDRVQLQRKKPVAKIRHNRNVSQESQ</sequence>
<name>A0A8K0D8C8_IGNLU</name>
<proteinExistence type="predicted"/>